<dbReference type="InterPro" id="IPR014239">
    <property type="entry name" value="YpeB_PepSY1-2"/>
</dbReference>
<dbReference type="Proteomes" id="UP000216024">
    <property type="component" value="Unassembled WGS sequence"/>
</dbReference>
<name>A0A267MBR8_9FIRM</name>
<gene>
    <name evidence="4" type="primary">ypeB</name>
    <name evidence="4" type="ORF">CCE28_21015</name>
</gene>
<feature type="domain" description="Sporulation protein YpeB PepSY1 and PepSY2" evidence="2">
    <location>
        <begin position="185"/>
        <end position="372"/>
    </location>
</feature>
<dbReference type="OrthoDB" id="2372097at2"/>
<keyword evidence="1" id="KW-0472">Membrane</keyword>
<keyword evidence="1" id="KW-0812">Transmembrane</keyword>
<protein>
    <submittedName>
        <fullName evidence="4">Germination protein YpeB</fullName>
    </submittedName>
</protein>
<evidence type="ECO:0000313" key="5">
    <source>
        <dbReference type="Proteomes" id="UP000216024"/>
    </source>
</evidence>
<evidence type="ECO:0000259" key="3">
    <source>
        <dbReference type="Pfam" id="PF20769"/>
    </source>
</evidence>
<dbReference type="Pfam" id="PF20769">
    <property type="entry name" value="YPEB_N"/>
    <property type="match status" value="1"/>
</dbReference>
<dbReference type="Pfam" id="PF14620">
    <property type="entry name" value="YPEB_PepSY1-2"/>
    <property type="match status" value="1"/>
</dbReference>
<reference evidence="4 5" key="1">
    <citation type="submission" date="2017-06" db="EMBL/GenBank/DDBJ databases">
        <title>Draft genome sequence of anaerobic fermentative bacterium Anaeromicrobium sediminis DY2726D isolated from West Pacific Ocean sediments.</title>
        <authorList>
            <person name="Zeng X."/>
        </authorList>
    </citation>
    <scope>NUCLEOTIDE SEQUENCE [LARGE SCALE GENOMIC DNA]</scope>
    <source>
        <strain evidence="4 5">DY2726D</strain>
    </source>
</reference>
<keyword evidence="1" id="KW-1133">Transmembrane helix</keyword>
<evidence type="ECO:0000313" key="4">
    <source>
        <dbReference type="EMBL" id="PAB56315.1"/>
    </source>
</evidence>
<dbReference type="EMBL" id="NIBG01000036">
    <property type="protein sequence ID" value="PAB56315.1"/>
    <property type="molecule type" value="Genomic_DNA"/>
</dbReference>
<dbReference type="InterPro" id="IPR048402">
    <property type="entry name" value="YpeB_N"/>
</dbReference>
<accession>A0A267MBR8</accession>
<dbReference type="NCBIfam" id="TIGR02889">
    <property type="entry name" value="spore_YpeB"/>
    <property type="match status" value="1"/>
</dbReference>
<feature type="domain" description="Sporulation protein YpeB N-terminal" evidence="3">
    <location>
        <begin position="36"/>
        <end position="167"/>
    </location>
</feature>
<dbReference type="AlphaFoldDB" id="A0A267MBR8"/>
<keyword evidence="5" id="KW-1185">Reference proteome</keyword>
<organism evidence="4 5">
    <name type="scientific">Anaeromicrobium sediminis</name>
    <dbReference type="NCBI Taxonomy" id="1478221"/>
    <lineage>
        <taxon>Bacteria</taxon>
        <taxon>Bacillati</taxon>
        <taxon>Bacillota</taxon>
        <taxon>Clostridia</taxon>
        <taxon>Peptostreptococcales</taxon>
        <taxon>Thermotaleaceae</taxon>
        <taxon>Anaeromicrobium</taxon>
    </lineage>
</organism>
<proteinExistence type="predicted"/>
<comment type="caution">
    <text evidence="4">The sequence shown here is derived from an EMBL/GenBank/DDBJ whole genome shotgun (WGS) entry which is preliminary data.</text>
</comment>
<evidence type="ECO:0000256" key="1">
    <source>
        <dbReference type="SAM" id="Phobius"/>
    </source>
</evidence>
<dbReference type="GO" id="GO:0009847">
    <property type="term" value="P:spore germination"/>
    <property type="evidence" value="ECO:0007669"/>
    <property type="project" value="InterPro"/>
</dbReference>
<feature type="transmembrane region" description="Helical" evidence="1">
    <location>
        <begin position="12"/>
        <end position="31"/>
    </location>
</feature>
<sequence length="450" mass="51892">MEIKERINVNKKTILPIVLSIALLITAYWGYNQYKEKQRYHTHLVNDFQRRYFDLLSSVQTINTDLSKLLVSSGSKENMILYSNIWRNAYNAQEEISQFPMKHGQLQKTEKFLSQLGDYTFAMAQKSIKDENLSQKDRENLEQLRGYASTLSVSLNELRDQTFSGKVIKLQLKDKPIEAKENPMQNKFIQFEERMVEYPELIYDGPFSDHVAAGISPRLEGKKISFEEAKNIVKKYFGNVNVKADSKEPGGKLNTYSLTAYKNEKNPIYIDVTQTKGYFATILNNRTIGKPKLSKKQGIKKANEFLEKIGFKNMVSTYTLTYNNALLINYVYKEDDVVMYPDLVKVKIALDNGEVVGLDATKHLTSNYKRQLKTPAISIEEAKKKMGNRGKLDGEGRLCVIPTKSLQEIFCYEFKVTYKEETFLIYINAHTGREERILKLIKQENGTLTM</sequence>
<evidence type="ECO:0000259" key="2">
    <source>
        <dbReference type="Pfam" id="PF14620"/>
    </source>
</evidence>